<dbReference type="Proteomes" id="UP000177052">
    <property type="component" value="Unassembled WGS sequence"/>
</dbReference>
<name>A0A1F6WAB0_9BACT</name>
<gene>
    <name evidence="1" type="ORF">A3F19_00830</name>
</gene>
<organism evidence="1 2">
    <name type="scientific">Candidatus Nomurabacteria bacterium RIFCSPHIGHO2_12_FULL_37_29</name>
    <dbReference type="NCBI Taxonomy" id="1801759"/>
    <lineage>
        <taxon>Bacteria</taxon>
        <taxon>Candidatus Nomuraibacteriota</taxon>
    </lineage>
</organism>
<comment type="caution">
    <text evidence="1">The sequence shown here is derived from an EMBL/GenBank/DDBJ whole genome shotgun (WGS) entry which is preliminary data.</text>
</comment>
<evidence type="ECO:0000313" key="2">
    <source>
        <dbReference type="Proteomes" id="UP000177052"/>
    </source>
</evidence>
<reference evidence="1 2" key="1">
    <citation type="journal article" date="2016" name="Nat. Commun.">
        <title>Thousands of microbial genomes shed light on interconnected biogeochemical processes in an aquifer system.</title>
        <authorList>
            <person name="Anantharaman K."/>
            <person name="Brown C.T."/>
            <person name="Hug L.A."/>
            <person name="Sharon I."/>
            <person name="Castelle C.J."/>
            <person name="Probst A.J."/>
            <person name="Thomas B.C."/>
            <person name="Singh A."/>
            <person name="Wilkins M.J."/>
            <person name="Karaoz U."/>
            <person name="Brodie E.L."/>
            <person name="Williams K.H."/>
            <person name="Hubbard S.S."/>
            <person name="Banfield J.F."/>
        </authorList>
    </citation>
    <scope>NUCLEOTIDE SEQUENCE [LARGE SCALE GENOMIC DNA]</scope>
</reference>
<proteinExistence type="predicted"/>
<sequence>MEMHRRAENRVIKEAVEQAFSDRDLQVPETAIWMLVNGYVSALFNWDTGLSLPWRTLGITAKPGVNIPQAVRESLITAPAKIDNYNSHGEMRVSIEGDNLRIYQEKPTYPPLPE</sequence>
<accession>A0A1F6WAB0</accession>
<evidence type="ECO:0000313" key="1">
    <source>
        <dbReference type="EMBL" id="OGI78809.1"/>
    </source>
</evidence>
<protein>
    <submittedName>
        <fullName evidence="1">Uncharacterized protein</fullName>
    </submittedName>
</protein>
<dbReference type="EMBL" id="MFUJ01000038">
    <property type="protein sequence ID" value="OGI78809.1"/>
    <property type="molecule type" value="Genomic_DNA"/>
</dbReference>
<dbReference type="AlphaFoldDB" id="A0A1F6WAB0"/>